<evidence type="ECO:0000313" key="4">
    <source>
        <dbReference type="Proteomes" id="UP001611162"/>
    </source>
</evidence>
<proteinExistence type="predicted"/>
<evidence type="ECO:0000256" key="1">
    <source>
        <dbReference type="ARBA" id="ARBA00023172"/>
    </source>
</evidence>
<dbReference type="EMBL" id="JBIRRB010000006">
    <property type="protein sequence ID" value="MFI0912473.1"/>
    <property type="molecule type" value="Genomic_DNA"/>
</dbReference>
<accession>A0ABW7T9I0</accession>
<organism evidence="3 4">
    <name type="scientific">Streptomyces abikoensis</name>
    <dbReference type="NCBI Taxonomy" id="97398"/>
    <lineage>
        <taxon>Bacteria</taxon>
        <taxon>Bacillati</taxon>
        <taxon>Actinomycetota</taxon>
        <taxon>Actinomycetes</taxon>
        <taxon>Kitasatosporales</taxon>
        <taxon>Streptomycetaceae</taxon>
        <taxon>Streptomyces</taxon>
    </lineage>
</organism>
<comment type="caution">
    <text evidence="3">The sequence shown here is derived from an EMBL/GenBank/DDBJ whole genome shotgun (WGS) entry which is preliminary data.</text>
</comment>
<dbReference type="Proteomes" id="UP001611162">
    <property type="component" value="Unassembled WGS sequence"/>
</dbReference>
<evidence type="ECO:0000313" key="3">
    <source>
        <dbReference type="EMBL" id="MFI0912473.1"/>
    </source>
</evidence>
<feature type="region of interest" description="Disordered" evidence="2">
    <location>
        <begin position="124"/>
        <end position="148"/>
    </location>
</feature>
<protein>
    <recommendedName>
        <fullName evidence="5">Tyr recombinase domain-containing protein</fullName>
    </recommendedName>
</protein>
<dbReference type="Gene3D" id="1.10.443.10">
    <property type="entry name" value="Intergrase catalytic core"/>
    <property type="match status" value="1"/>
</dbReference>
<keyword evidence="1" id="KW-0233">DNA recombination</keyword>
<evidence type="ECO:0000256" key="2">
    <source>
        <dbReference type="SAM" id="MobiDB-lite"/>
    </source>
</evidence>
<dbReference type="RefSeq" id="WP_397613358.1">
    <property type="nucleotide sequence ID" value="NZ_JBIRRB010000006.1"/>
</dbReference>
<dbReference type="InterPro" id="IPR013762">
    <property type="entry name" value="Integrase-like_cat_sf"/>
</dbReference>
<gene>
    <name evidence="3" type="ORF">ACH4TF_18685</name>
</gene>
<sequence length="148" mass="16643">MYEDRLPTDHELAGWLADTSIPLAHRTLWRLLDESEVRIGDLLNLNVRDLALDDQMVHIVESKEGPKDVGITEEAAVDLQQLVGDRREGPVLLGPTGSRLTSSRAAETFWSVTGRSLHVLRYGRQDRQRPNPTGRIPRIPHHTLARAS</sequence>
<name>A0ABW7T9I0_9ACTN</name>
<evidence type="ECO:0008006" key="5">
    <source>
        <dbReference type="Google" id="ProtNLM"/>
    </source>
</evidence>
<feature type="compositionally biased region" description="Basic residues" evidence="2">
    <location>
        <begin position="138"/>
        <end position="148"/>
    </location>
</feature>
<dbReference type="InterPro" id="IPR011010">
    <property type="entry name" value="DNA_brk_join_enz"/>
</dbReference>
<reference evidence="3 4" key="1">
    <citation type="submission" date="2024-10" db="EMBL/GenBank/DDBJ databases">
        <title>The Natural Products Discovery Center: Release of the First 8490 Sequenced Strains for Exploring Actinobacteria Biosynthetic Diversity.</title>
        <authorList>
            <person name="Kalkreuter E."/>
            <person name="Kautsar S.A."/>
            <person name="Yang D."/>
            <person name="Bader C.D."/>
            <person name="Teijaro C.N."/>
            <person name="Fluegel L."/>
            <person name="Davis C.M."/>
            <person name="Simpson J.R."/>
            <person name="Lauterbach L."/>
            <person name="Steele A.D."/>
            <person name="Gui C."/>
            <person name="Meng S."/>
            <person name="Li G."/>
            <person name="Viehrig K."/>
            <person name="Ye F."/>
            <person name="Su P."/>
            <person name="Kiefer A.F."/>
            <person name="Nichols A."/>
            <person name="Cepeda A.J."/>
            <person name="Yan W."/>
            <person name="Fan B."/>
            <person name="Jiang Y."/>
            <person name="Adhikari A."/>
            <person name="Zheng C.-J."/>
            <person name="Schuster L."/>
            <person name="Cowan T.M."/>
            <person name="Smanski M.J."/>
            <person name="Chevrette M.G."/>
            <person name="De Carvalho L.P.S."/>
            <person name="Shen B."/>
        </authorList>
    </citation>
    <scope>NUCLEOTIDE SEQUENCE [LARGE SCALE GENOMIC DNA]</scope>
    <source>
        <strain evidence="3 4">NPDC020979</strain>
    </source>
</reference>
<dbReference type="SUPFAM" id="SSF56349">
    <property type="entry name" value="DNA breaking-rejoining enzymes"/>
    <property type="match status" value="1"/>
</dbReference>
<keyword evidence="4" id="KW-1185">Reference proteome</keyword>